<organism evidence="1 2">
    <name type="scientific">Paeniglutamicibacter gangotriensis</name>
    <dbReference type="NCBI Taxonomy" id="254787"/>
    <lineage>
        <taxon>Bacteria</taxon>
        <taxon>Bacillati</taxon>
        <taxon>Actinomycetota</taxon>
        <taxon>Actinomycetes</taxon>
        <taxon>Micrococcales</taxon>
        <taxon>Micrococcaceae</taxon>
        <taxon>Paeniglutamicibacter</taxon>
    </lineage>
</organism>
<dbReference type="AlphaFoldDB" id="A0A5B0EI96"/>
<dbReference type="Proteomes" id="UP000323856">
    <property type="component" value="Unassembled WGS sequence"/>
</dbReference>
<keyword evidence="1" id="KW-0378">Hydrolase</keyword>
<dbReference type="OrthoDB" id="9770427at2"/>
<gene>
    <name evidence="1" type="ORF">FQ154_09065</name>
</gene>
<evidence type="ECO:0000313" key="1">
    <source>
        <dbReference type="EMBL" id="KAA0977430.1"/>
    </source>
</evidence>
<sequence length="238" mass="26214">MRRWKHAWWWLLDYLHAGWVQTCSVFRRRPPKDYATGDLTRPAIVLLPGVYETWLFLEPAAGRLNKAGHLIFTVPELGFNQLSVPDSAARVQRRLAELRQTHGVEHCVLLAHSKGGLIGKYTMLEALLPVEPSAAEPEILGMVTLNTPFAGSVYAKYLFPRALRQFSPADAVLLSLQAQEEANERIISIFPDFDPHIPGGSALAGATNIRLEAAGDFRILADPLVLGVIEDAVGSLGD</sequence>
<dbReference type="EMBL" id="VOBL01000007">
    <property type="protein sequence ID" value="KAA0977430.1"/>
    <property type="molecule type" value="Genomic_DNA"/>
</dbReference>
<dbReference type="InterPro" id="IPR029058">
    <property type="entry name" value="AB_hydrolase_fold"/>
</dbReference>
<dbReference type="SUPFAM" id="SSF53474">
    <property type="entry name" value="alpha/beta-Hydrolases"/>
    <property type="match status" value="1"/>
</dbReference>
<evidence type="ECO:0000313" key="2">
    <source>
        <dbReference type="Proteomes" id="UP000323856"/>
    </source>
</evidence>
<proteinExistence type="predicted"/>
<reference evidence="1 2" key="1">
    <citation type="submission" date="2019-07" db="EMBL/GenBank/DDBJ databases">
        <title>Analysis of the biochemical properties, biological activity and biotechnological potential of siderophores and biosurfactants produced by Antarctic psychrotolerant bacteria.</title>
        <authorList>
            <person name="Styczynski M."/>
            <person name="Krucon T."/>
            <person name="Decewicz P."/>
            <person name="Dziewit L."/>
        </authorList>
    </citation>
    <scope>NUCLEOTIDE SEQUENCE [LARGE SCALE GENOMIC DNA]</scope>
    <source>
        <strain evidence="1 2">ANT_H27</strain>
    </source>
</reference>
<protein>
    <submittedName>
        <fullName evidence="1">Alpha/beta hydrolase</fullName>
    </submittedName>
</protein>
<comment type="caution">
    <text evidence="1">The sequence shown here is derived from an EMBL/GenBank/DDBJ whole genome shotgun (WGS) entry which is preliminary data.</text>
</comment>
<accession>A0A5B0EI96</accession>
<dbReference type="RefSeq" id="WP_149619432.1">
    <property type="nucleotide sequence ID" value="NZ_JBITUG010000003.1"/>
</dbReference>
<dbReference type="GO" id="GO:0016787">
    <property type="term" value="F:hydrolase activity"/>
    <property type="evidence" value="ECO:0007669"/>
    <property type="project" value="UniProtKB-KW"/>
</dbReference>
<name>A0A5B0EI96_9MICC</name>
<dbReference type="Gene3D" id="3.40.50.1820">
    <property type="entry name" value="alpha/beta hydrolase"/>
    <property type="match status" value="1"/>
</dbReference>